<proteinExistence type="inferred from homology"/>
<comment type="similarity">
    <text evidence="1">Belongs to the UPF0340 family.</text>
</comment>
<dbReference type="Pfam" id="PF04260">
    <property type="entry name" value="DUF436"/>
    <property type="match status" value="1"/>
</dbReference>
<dbReference type="SUPFAM" id="SSF110710">
    <property type="entry name" value="TTHA0583/YokD-like"/>
    <property type="match status" value="1"/>
</dbReference>
<accession>A0A0S6UCU0</accession>
<dbReference type="HAMAP" id="MF_00800">
    <property type="entry name" value="UPF0340"/>
    <property type="match status" value="1"/>
</dbReference>
<dbReference type="EMBL" id="DF238840">
    <property type="protein sequence ID" value="GAF25619.1"/>
    <property type="molecule type" value="Genomic_DNA"/>
</dbReference>
<reference evidence="2" key="1">
    <citation type="journal article" date="2014" name="Gene">
        <title>Genome-guided analysis of transformation efficiency and carbon dioxide assimilation by Moorella thermoacetica Y72.</title>
        <authorList>
            <person name="Tsukahara K."/>
            <person name="Kita A."/>
            <person name="Nakashimada Y."/>
            <person name="Hoshino T."/>
            <person name="Murakami K."/>
        </authorList>
    </citation>
    <scope>NUCLEOTIDE SEQUENCE [LARGE SCALE GENOMIC DNA]</scope>
    <source>
        <strain evidence="2">Y72</strain>
    </source>
</reference>
<dbReference type="Gene3D" id="3.40.50.10360">
    <property type="entry name" value="Hypothetical protein TT1679"/>
    <property type="match status" value="1"/>
</dbReference>
<dbReference type="InterPro" id="IPR006340">
    <property type="entry name" value="DUF436"/>
</dbReference>
<evidence type="ECO:0000313" key="2">
    <source>
        <dbReference type="EMBL" id="GAF25619.1"/>
    </source>
</evidence>
<protein>
    <recommendedName>
        <fullName evidence="1">UPF0340 protein MTY_0955</fullName>
    </recommendedName>
</protein>
<organism evidence="2">
    <name type="scientific">Moorella thermoacetica Y72</name>
    <dbReference type="NCBI Taxonomy" id="1325331"/>
    <lineage>
        <taxon>Bacteria</taxon>
        <taxon>Bacillati</taxon>
        <taxon>Bacillota</taxon>
        <taxon>Clostridia</taxon>
        <taxon>Neomoorellales</taxon>
        <taxon>Neomoorellaceae</taxon>
        <taxon>Neomoorella</taxon>
    </lineage>
</organism>
<dbReference type="InterPro" id="IPR028345">
    <property type="entry name" value="Antibiotic_NAT-like"/>
</dbReference>
<evidence type="ECO:0000256" key="1">
    <source>
        <dbReference type="HAMAP-Rule" id="MF_00800"/>
    </source>
</evidence>
<sequence>MAEWQDVTATVQAAAEELLNVAGLQPGQILVVGCSTSEITGRSIGTASSLEIGQAVVAGLLAATNRAQVYLAAQCCEHLNRALVIEAGAARLYNLPVVTVVPAPKAGGSLATAAYASLHRPVVVASLLAQAHAGLDIGSTLIGMHLRPVAVPVRLAIKTIGAAPVTAARTRPPLIGGQRAVYK</sequence>
<dbReference type="Proteomes" id="UP000063718">
    <property type="component" value="Unassembled WGS sequence"/>
</dbReference>
<dbReference type="AlphaFoldDB" id="A0A0S6UCU0"/>
<dbReference type="NCBIfam" id="TIGR01440">
    <property type="entry name" value="TIGR01440 family protein"/>
    <property type="match status" value="1"/>
</dbReference>
<dbReference type="PIRSF" id="PIRSF007510">
    <property type="entry name" value="UCP007510"/>
    <property type="match status" value="1"/>
</dbReference>
<gene>
    <name evidence="2" type="ORF">MTY_0955</name>
</gene>
<name>A0A0S6UCU0_NEOTH</name>
<dbReference type="RefSeq" id="WP_036371489.1">
    <property type="nucleotide sequence ID" value="NZ_DF238840.1"/>
</dbReference>